<keyword evidence="4 7" id="KW-0472">Membrane</keyword>
<keyword evidence="5 7" id="KW-0975">Bacterial flagellum</keyword>
<evidence type="ECO:0000313" key="10">
    <source>
        <dbReference type="EMBL" id="SDW30860.1"/>
    </source>
</evidence>
<evidence type="ECO:0000313" key="12">
    <source>
        <dbReference type="Proteomes" id="UP000634647"/>
    </source>
</evidence>
<dbReference type="GO" id="GO:0003774">
    <property type="term" value="F:cytoskeletal motor activity"/>
    <property type="evidence" value="ECO:0007669"/>
    <property type="project" value="InterPro"/>
</dbReference>
<comment type="similarity">
    <text evidence="2 7">Belongs to the FlgH family.</text>
</comment>
<keyword evidence="11" id="KW-1185">Reference proteome</keyword>
<dbReference type="EMBL" id="FNOB01000002">
    <property type="protein sequence ID" value="SDW30860.1"/>
    <property type="molecule type" value="Genomic_DNA"/>
</dbReference>
<dbReference type="GO" id="GO:0009427">
    <property type="term" value="C:bacterial-type flagellum basal body, distal rod, L ring"/>
    <property type="evidence" value="ECO:0007669"/>
    <property type="project" value="InterPro"/>
</dbReference>
<dbReference type="PANTHER" id="PTHR34933">
    <property type="entry name" value="FLAGELLAR L-RING PROTEIN"/>
    <property type="match status" value="1"/>
</dbReference>
<dbReference type="Pfam" id="PF02107">
    <property type="entry name" value="FlgH"/>
    <property type="match status" value="1"/>
</dbReference>
<reference evidence="9" key="3">
    <citation type="submission" date="2023-06" db="EMBL/GenBank/DDBJ databases">
        <authorList>
            <person name="Sun Q."/>
            <person name="Zhou Y."/>
        </authorList>
    </citation>
    <scope>NUCLEOTIDE SEQUENCE</scope>
    <source>
        <strain evidence="9">CGMCC 1.10859</strain>
    </source>
</reference>
<keyword evidence="9" id="KW-0966">Cell projection</keyword>
<dbReference type="Proteomes" id="UP000199541">
    <property type="component" value="Unassembled WGS sequence"/>
</dbReference>
<dbReference type="GO" id="GO:0009279">
    <property type="term" value="C:cell outer membrane"/>
    <property type="evidence" value="ECO:0007669"/>
    <property type="project" value="UniProtKB-SubCell"/>
</dbReference>
<dbReference type="GO" id="GO:0071973">
    <property type="term" value="P:bacterial-type flagellum-dependent cell motility"/>
    <property type="evidence" value="ECO:0007669"/>
    <property type="project" value="InterPro"/>
</dbReference>
<dbReference type="RefSeq" id="WP_035841776.1">
    <property type="nucleotide sequence ID" value="NZ_BNAB01000002.1"/>
</dbReference>
<dbReference type="PANTHER" id="PTHR34933:SF1">
    <property type="entry name" value="FLAGELLAR L-RING PROTEIN"/>
    <property type="match status" value="1"/>
</dbReference>
<evidence type="ECO:0000256" key="4">
    <source>
        <dbReference type="ARBA" id="ARBA00023136"/>
    </source>
</evidence>
<comment type="subunit">
    <text evidence="7">The basal body constitutes a major portion of the flagellar organelle and consists of four rings (L,P,S, and M) mounted on a central rod.</text>
</comment>
<accession>A0AAN4UNV1</accession>
<evidence type="ECO:0000256" key="5">
    <source>
        <dbReference type="ARBA" id="ARBA00023143"/>
    </source>
</evidence>
<proteinExistence type="inferred from homology"/>
<dbReference type="NCBIfam" id="NF001305">
    <property type="entry name" value="PRK00249.1-5"/>
    <property type="match status" value="1"/>
</dbReference>
<feature type="signal peptide" evidence="8">
    <location>
        <begin position="1"/>
        <end position="26"/>
    </location>
</feature>
<protein>
    <recommendedName>
        <fullName evidence="7">Flagellar L-ring protein</fullName>
    </recommendedName>
    <alternativeName>
        <fullName evidence="7">Basal body L-ring protein</fullName>
    </alternativeName>
</protein>
<evidence type="ECO:0000313" key="11">
    <source>
        <dbReference type="Proteomes" id="UP000199541"/>
    </source>
</evidence>
<name>A0AAN4UNV1_9RHOB</name>
<evidence type="ECO:0000256" key="3">
    <source>
        <dbReference type="ARBA" id="ARBA00022729"/>
    </source>
</evidence>
<gene>
    <name evidence="9" type="primary">flgH1</name>
    <name evidence="7" type="synonym">flgH</name>
    <name evidence="9" type="ORF">GCM10008024_05800</name>
    <name evidence="10" type="ORF">SAMN05444006_102295</name>
</gene>
<dbReference type="HAMAP" id="MF_00415">
    <property type="entry name" value="FlgH"/>
    <property type="match status" value="1"/>
</dbReference>
<comment type="function">
    <text evidence="1 7">Assembles around the rod to form the L-ring and probably protects the motor/basal body from shearing forces during rotation.</text>
</comment>
<evidence type="ECO:0000256" key="6">
    <source>
        <dbReference type="ARBA" id="ARBA00023237"/>
    </source>
</evidence>
<evidence type="ECO:0000256" key="2">
    <source>
        <dbReference type="ARBA" id="ARBA00006929"/>
    </source>
</evidence>
<dbReference type="Proteomes" id="UP000634647">
    <property type="component" value="Unassembled WGS sequence"/>
</dbReference>
<evidence type="ECO:0000256" key="1">
    <source>
        <dbReference type="ARBA" id="ARBA00002591"/>
    </source>
</evidence>
<dbReference type="InterPro" id="IPR000527">
    <property type="entry name" value="Flag_Lring"/>
</dbReference>
<comment type="subcellular location">
    <subcellularLocation>
        <location evidence="7">Cell outer membrane</location>
        <topology evidence="7">Lipid-anchor</topology>
    </subcellularLocation>
    <subcellularLocation>
        <location evidence="7">Bacterial flagellum basal body</location>
    </subcellularLocation>
</comment>
<evidence type="ECO:0000256" key="7">
    <source>
        <dbReference type="HAMAP-Rule" id="MF_00415"/>
    </source>
</evidence>
<dbReference type="PROSITE" id="PS51257">
    <property type="entry name" value="PROKAR_LIPOPROTEIN"/>
    <property type="match status" value="1"/>
</dbReference>
<dbReference type="PRINTS" id="PR01008">
    <property type="entry name" value="FLGLRINGFLGH"/>
</dbReference>
<evidence type="ECO:0000313" key="9">
    <source>
        <dbReference type="EMBL" id="GHD99234.1"/>
    </source>
</evidence>
<feature type="chain" id="PRO_5042892776" description="Flagellar L-ring protein" evidence="8">
    <location>
        <begin position="27"/>
        <end position="259"/>
    </location>
</feature>
<organism evidence="9 12">
    <name type="scientific">Allgaiera indica</name>
    <dbReference type="NCBI Taxonomy" id="765699"/>
    <lineage>
        <taxon>Bacteria</taxon>
        <taxon>Pseudomonadati</taxon>
        <taxon>Pseudomonadota</taxon>
        <taxon>Alphaproteobacteria</taxon>
        <taxon>Rhodobacterales</taxon>
        <taxon>Paracoccaceae</taxon>
        <taxon>Allgaiera</taxon>
    </lineage>
</organism>
<keyword evidence="9" id="KW-0969">Cilium</keyword>
<keyword evidence="3 7" id="KW-0732">Signal</keyword>
<dbReference type="EMBL" id="BNAB01000002">
    <property type="protein sequence ID" value="GHD99234.1"/>
    <property type="molecule type" value="Genomic_DNA"/>
</dbReference>
<keyword evidence="6 7" id="KW-0998">Cell outer membrane</keyword>
<comment type="caution">
    <text evidence="9">The sequence shown here is derived from an EMBL/GenBank/DDBJ whole genome shotgun (WGS) entry which is preliminary data.</text>
</comment>
<sequence length="259" mass="27856">MKRLSFARSRGVLTLMVATCALSACAAYKDARDPKMAGMQLDAKTMPEAASVQVPMPAPEPAYRPKRAEAASLWRTGSRGFFGDQRATKVGDILTVDINIDDQAKLSNASQRQRAGNQKLGSPTFFGYGGQIYKALPGVGKADLPTGGQIVDLGSSSAASGSGSIDRNETISLKVAAMVIKKLANGEMVVAGRQEVKVNQELRELRVAGIIRPQDIRMDNTIPYEKMAEARITYGGKGQISSVQQPRYGDDFLNVVLPY</sequence>
<reference evidence="9" key="1">
    <citation type="journal article" date="2014" name="Int. J. Syst. Evol. Microbiol.">
        <title>Complete genome sequence of Corynebacterium casei LMG S-19264T (=DSM 44701T), isolated from a smear-ripened cheese.</title>
        <authorList>
            <consortium name="US DOE Joint Genome Institute (JGI-PGF)"/>
            <person name="Walter F."/>
            <person name="Albersmeier A."/>
            <person name="Kalinowski J."/>
            <person name="Ruckert C."/>
        </authorList>
    </citation>
    <scope>NUCLEOTIDE SEQUENCE</scope>
    <source>
        <strain evidence="9">CGMCC 1.10859</strain>
    </source>
</reference>
<reference evidence="10 11" key="2">
    <citation type="submission" date="2016-10" db="EMBL/GenBank/DDBJ databases">
        <authorList>
            <person name="Varghese N."/>
            <person name="Submissions S."/>
        </authorList>
    </citation>
    <scope>NUCLEOTIDE SEQUENCE [LARGE SCALE GENOMIC DNA]</scope>
    <source>
        <strain evidence="10 11">DSM 24802</strain>
    </source>
</reference>
<keyword evidence="9" id="KW-0282">Flagellum</keyword>
<evidence type="ECO:0000256" key="8">
    <source>
        <dbReference type="SAM" id="SignalP"/>
    </source>
</evidence>
<dbReference type="AlphaFoldDB" id="A0AAN4UNV1"/>
<keyword evidence="7" id="KW-0449">Lipoprotein</keyword>